<keyword evidence="2 5" id="KW-0547">Nucleotide-binding</keyword>
<dbReference type="Pfam" id="PF00069">
    <property type="entry name" value="Pkinase"/>
    <property type="match status" value="1"/>
</dbReference>
<dbReference type="OrthoDB" id="5501876at2"/>
<keyword evidence="4 5" id="KW-0067">ATP-binding</keyword>
<keyword evidence="1 8" id="KW-0808">Transferase</keyword>
<dbReference type="CDD" id="cd14014">
    <property type="entry name" value="STKc_PknB_like"/>
    <property type="match status" value="1"/>
</dbReference>
<dbReference type="Gene3D" id="1.10.510.10">
    <property type="entry name" value="Transferase(Phosphotransferase) domain 1"/>
    <property type="match status" value="1"/>
</dbReference>
<dbReference type="InterPro" id="IPR017441">
    <property type="entry name" value="Protein_kinase_ATP_BS"/>
</dbReference>
<evidence type="ECO:0000259" key="7">
    <source>
        <dbReference type="PROSITE" id="PS50011"/>
    </source>
</evidence>
<dbReference type="Gene3D" id="3.30.200.20">
    <property type="entry name" value="Phosphorylase Kinase, domain 1"/>
    <property type="match status" value="1"/>
</dbReference>
<protein>
    <submittedName>
        <fullName evidence="8">Protein kinase</fullName>
        <ecNumber evidence="8">2.7.11.1</ecNumber>
    </submittedName>
</protein>
<dbReference type="RefSeq" id="WP_129346109.1">
    <property type="nucleotide sequence ID" value="NZ_CP012670.1"/>
</dbReference>
<name>A0A4V0NCX9_SORCE</name>
<proteinExistence type="predicted"/>
<reference evidence="8 9" key="1">
    <citation type="submission" date="2015-09" db="EMBL/GenBank/DDBJ databases">
        <title>Sorangium comparison.</title>
        <authorList>
            <person name="Zaburannyi N."/>
            <person name="Bunk B."/>
            <person name="Overmann J."/>
            <person name="Mueller R."/>
        </authorList>
    </citation>
    <scope>NUCLEOTIDE SEQUENCE [LARGE SCALE GENOMIC DNA]</scope>
    <source>
        <strain evidence="8 9">So ceGT47</strain>
    </source>
</reference>
<dbReference type="SUPFAM" id="SSF56112">
    <property type="entry name" value="Protein kinase-like (PK-like)"/>
    <property type="match status" value="1"/>
</dbReference>
<dbReference type="PROSITE" id="PS00107">
    <property type="entry name" value="PROTEIN_KINASE_ATP"/>
    <property type="match status" value="1"/>
</dbReference>
<dbReference type="InterPro" id="IPR011009">
    <property type="entry name" value="Kinase-like_dom_sf"/>
</dbReference>
<sequence>MNVPVVAGDVIAEKYRIDRVLGSGGTGVVVGASHLVLPQRVAIKLLLDGSSKDVAERLLREARAAMQLRGEHVVRVLDVGQLGSGVPYVVMEQLEGQSLSELLRDRGQLDLPEALDHVMQACVALAEAHAAGIVHRGLEPASLFLARTPGGTSLLKVLDFGVSGPLPGAGEGGGGSPAQARQRPGAALYQAPEQLRSPADADARADLWSLGAILYRLLTGQPPFDASSPTDLAARIAGAEPELPSALRSDIPPEVERVVLGCLEKDPARRPANVAELAIALAPFASEASQGHAERAARILGATLPPRHRASLPTIGLGLKAAPGAALLPPDSVGPSSRALARAAPLDAPARGSARARFGAIVAIASLIALAALVASRSGSSGEPEAERSQEPAAPAARGDAPE</sequence>
<feature type="binding site" evidence="5">
    <location>
        <position position="44"/>
    </location>
    <ligand>
        <name>ATP</name>
        <dbReference type="ChEBI" id="CHEBI:30616"/>
    </ligand>
</feature>
<dbReference type="AlphaFoldDB" id="A0A4V0NCX9"/>
<dbReference type="GO" id="GO:0005524">
    <property type="term" value="F:ATP binding"/>
    <property type="evidence" value="ECO:0007669"/>
    <property type="project" value="UniProtKB-UniRule"/>
</dbReference>
<evidence type="ECO:0000256" key="3">
    <source>
        <dbReference type="ARBA" id="ARBA00022777"/>
    </source>
</evidence>
<evidence type="ECO:0000256" key="6">
    <source>
        <dbReference type="SAM" id="MobiDB-lite"/>
    </source>
</evidence>
<evidence type="ECO:0000256" key="1">
    <source>
        <dbReference type="ARBA" id="ARBA00022679"/>
    </source>
</evidence>
<dbReference type="EMBL" id="CP012670">
    <property type="protein sequence ID" value="AUX20732.1"/>
    <property type="molecule type" value="Genomic_DNA"/>
</dbReference>
<dbReference type="Proteomes" id="UP000295781">
    <property type="component" value="Chromosome"/>
</dbReference>
<keyword evidence="3 8" id="KW-0418">Kinase</keyword>
<feature type="region of interest" description="Disordered" evidence="6">
    <location>
        <begin position="379"/>
        <end position="403"/>
    </location>
</feature>
<feature type="domain" description="Protein kinase" evidence="7">
    <location>
        <begin position="15"/>
        <end position="285"/>
    </location>
</feature>
<organism evidence="8 9">
    <name type="scientific">Sorangium cellulosum</name>
    <name type="common">Polyangium cellulosum</name>
    <dbReference type="NCBI Taxonomy" id="56"/>
    <lineage>
        <taxon>Bacteria</taxon>
        <taxon>Pseudomonadati</taxon>
        <taxon>Myxococcota</taxon>
        <taxon>Polyangia</taxon>
        <taxon>Polyangiales</taxon>
        <taxon>Polyangiaceae</taxon>
        <taxon>Sorangium</taxon>
    </lineage>
</organism>
<evidence type="ECO:0000313" key="9">
    <source>
        <dbReference type="Proteomes" id="UP000295781"/>
    </source>
</evidence>
<dbReference type="PANTHER" id="PTHR43289:SF6">
    <property type="entry name" value="SERINE_THREONINE-PROTEIN KINASE NEKL-3"/>
    <property type="match status" value="1"/>
</dbReference>
<dbReference type="GO" id="GO:0004674">
    <property type="term" value="F:protein serine/threonine kinase activity"/>
    <property type="evidence" value="ECO:0007669"/>
    <property type="project" value="UniProtKB-EC"/>
</dbReference>
<gene>
    <name evidence="8" type="ORF">SOCEGT47_012050</name>
</gene>
<accession>A0A4V0NCX9</accession>
<dbReference type="PANTHER" id="PTHR43289">
    <property type="entry name" value="MITOGEN-ACTIVATED PROTEIN KINASE KINASE KINASE 20-RELATED"/>
    <property type="match status" value="1"/>
</dbReference>
<dbReference type="PROSITE" id="PS50011">
    <property type="entry name" value="PROTEIN_KINASE_DOM"/>
    <property type="match status" value="1"/>
</dbReference>
<evidence type="ECO:0000256" key="4">
    <source>
        <dbReference type="ARBA" id="ARBA00022840"/>
    </source>
</evidence>
<evidence type="ECO:0000256" key="5">
    <source>
        <dbReference type="PROSITE-ProRule" id="PRU10141"/>
    </source>
</evidence>
<dbReference type="InterPro" id="IPR000719">
    <property type="entry name" value="Prot_kinase_dom"/>
</dbReference>
<dbReference type="EC" id="2.7.11.1" evidence="8"/>
<evidence type="ECO:0000313" key="8">
    <source>
        <dbReference type="EMBL" id="AUX20732.1"/>
    </source>
</evidence>
<evidence type="ECO:0000256" key="2">
    <source>
        <dbReference type="ARBA" id="ARBA00022741"/>
    </source>
</evidence>